<proteinExistence type="predicted"/>
<protein>
    <submittedName>
        <fullName evidence="1">Uncharacterized protein</fullName>
    </submittedName>
</protein>
<organism evidence="1">
    <name type="scientific">Inoviridae sp. ctO6A5</name>
    <dbReference type="NCBI Taxonomy" id="2826760"/>
    <lineage>
        <taxon>Viruses</taxon>
        <taxon>Monodnaviria</taxon>
        <taxon>Loebvirae</taxon>
        <taxon>Hofneiviricota</taxon>
        <taxon>Faserviricetes</taxon>
        <taxon>Tubulavirales</taxon>
        <taxon>Inoviridae</taxon>
    </lineage>
</organism>
<sequence>MTDSALIREPAHSIKITVSRGFLTSWLRNPAQR</sequence>
<reference evidence="1" key="1">
    <citation type="journal article" date="2021" name="Proc. Natl. Acad. Sci. U.S.A.">
        <title>A Catalog of Tens of Thousands of Viruses from Human Metagenomes Reveals Hidden Associations with Chronic Diseases.</title>
        <authorList>
            <person name="Tisza M.J."/>
            <person name="Buck C.B."/>
        </authorList>
    </citation>
    <scope>NUCLEOTIDE SEQUENCE</scope>
    <source>
        <strain evidence="1">CtO6A5</strain>
    </source>
</reference>
<accession>A0A8S5M4T4</accession>
<dbReference type="EMBL" id="BK014823">
    <property type="protein sequence ID" value="DAD77337.1"/>
    <property type="molecule type" value="Genomic_DNA"/>
</dbReference>
<evidence type="ECO:0000313" key="1">
    <source>
        <dbReference type="EMBL" id="DAD77337.1"/>
    </source>
</evidence>
<name>A0A8S5M4T4_9VIRU</name>